<name>A0ABX9VQ65_9PROT</name>
<dbReference type="Pfam" id="PF00501">
    <property type="entry name" value="AMP-binding"/>
    <property type="match status" value="1"/>
</dbReference>
<feature type="domain" description="AMP-dependent synthetase/ligase" evidence="3">
    <location>
        <begin position="14"/>
        <end position="293"/>
    </location>
</feature>
<organism evidence="4 5">
    <name type="scientific">Teichococcus wenyumeiae</name>
    <dbReference type="NCBI Taxonomy" id="2478470"/>
    <lineage>
        <taxon>Bacteria</taxon>
        <taxon>Pseudomonadati</taxon>
        <taxon>Pseudomonadota</taxon>
        <taxon>Alphaproteobacteria</taxon>
        <taxon>Acetobacterales</taxon>
        <taxon>Roseomonadaceae</taxon>
        <taxon>Roseomonas</taxon>
    </lineage>
</organism>
<keyword evidence="5" id="KW-1185">Reference proteome</keyword>
<evidence type="ECO:0000256" key="2">
    <source>
        <dbReference type="ARBA" id="ARBA00022598"/>
    </source>
</evidence>
<dbReference type="PANTHER" id="PTHR43201:SF5">
    <property type="entry name" value="MEDIUM-CHAIN ACYL-COA LIGASE ACSF2, MITOCHONDRIAL"/>
    <property type="match status" value="1"/>
</dbReference>
<accession>A0ABX9VQ65</accession>
<dbReference type="Proteomes" id="UP000274097">
    <property type="component" value="Unassembled WGS sequence"/>
</dbReference>
<evidence type="ECO:0000259" key="3">
    <source>
        <dbReference type="Pfam" id="PF00501"/>
    </source>
</evidence>
<comment type="similarity">
    <text evidence="1">Belongs to the ATP-dependent AMP-binding enzyme family.</text>
</comment>
<sequence>MSAGTLPALLEGLAAARPDAAALVSLSRPPLGRAAFAAQARRVAEGLARQGVGPGDRVALLLPNRPEFLVLLLALARLGATAVPLDPRLGVEEIATLLSRARAVAVAVGWGGDGALPRRLQAALALARAPLRCVIGLDAGGVDRLDGLPVLPWKALDAMPEHEAVLATADSVILALPAGEARLALHAQGSVLNHAAAVARALELGEDSAVLPALPLACPDGLALALAALSAGGRLLCQEEAGPAAADALARAHGATHLLAAPADLAALSAQAARRPYAALRFAGSPGAAEAPGLPLRETWGIAETQGLFALHDGTGFRPVHPASLRLEGDVLEIQAPSLLSGYCGEAEALTPDGFLRTGQPAGLAGEAFIPSGPRPDGCFHRDGLVVTPAALVRFLARQPGVEEAAVGAGPDGALVGFIRPLPDAAPDAAALLEACREALAVSGQPARIEVVAELPADPAAAATALLGA</sequence>
<dbReference type="EMBL" id="RFLX01000002">
    <property type="protein sequence ID" value="RMI26509.1"/>
    <property type="molecule type" value="Genomic_DNA"/>
</dbReference>
<reference evidence="4 5" key="1">
    <citation type="submission" date="2018-10" db="EMBL/GenBank/DDBJ databases">
        <title>Roseomonas sp. nov., isolated from feces of Tibetan antelopes in the Qinghai-Tibet plateau, China.</title>
        <authorList>
            <person name="Tian Z."/>
        </authorList>
    </citation>
    <scope>NUCLEOTIDE SEQUENCE [LARGE SCALE GENOMIC DNA]</scope>
    <source>
        <strain evidence="4 5">Z23</strain>
    </source>
</reference>
<dbReference type="Gene3D" id="3.40.50.12780">
    <property type="entry name" value="N-terminal domain of ligase-like"/>
    <property type="match status" value="1"/>
</dbReference>
<keyword evidence="2" id="KW-0436">Ligase</keyword>
<proteinExistence type="inferred from homology"/>
<dbReference type="InterPro" id="IPR000873">
    <property type="entry name" value="AMP-dep_synth/lig_dom"/>
</dbReference>
<dbReference type="Gene3D" id="3.30.300.30">
    <property type="match status" value="1"/>
</dbReference>
<evidence type="ECO:0000313" key="4">
    <source>
        <dbReference type="EMBL" id="RMI26509.1"/>
    </source>
</evidence>
<dbReference type="InterPro" id="IPR042099">
    <property type="entry name" value="ANL_N_sf"/>
</dbReference>
<evidence type="ECO:0000313" key="5">
    <source>
        <dbReference type="Proteomes" id="UP000274097"/>
    </source>
</evidence>
<dbReference type="InterPro" id="IPR045851">
    <property type="entry name" value="AMP-bd_C_sf"/>
</dbReference>
<protein>
    <recommendedName>
        <fullName evidence="3">AMP-dependent synthetase/ligase domain-containing protein</fullName>
    </recommendedName>
</protein>
<dbReference type="RefSeq" id="WP_122139897.1">
    <property type="nucleotide sequence ID" value="NZ_RFLX01000002.1"/>
</dbReference>
<evidence type="ECO:0000256" key="1">
    <source>
        <dbReference type="ARBA" id="ARBA00006432"/>
    </source>
</evidence>
<comment type="caution">
    <text evidence="4">The sequence shown here is derived from an EMBL/GenBank/DDBJ whole genome shotgun (WGS) entry which is preliminary data.</text>
</comment>
<dbReference type="PANTHER" id="PTHR43201">
    <property type="entry name" value="ACYL-COA SYNTHETASE"/>
    <property type="match status" value="1"/>
</dbReference>
<dbReference type="SUPFAM" id="SSF56801">
    <property type="entry name" value="Acetyl-CoA synthetase-like"/>
    <property type="match status" value="1"/>
</dbReference>
<gene>
    <name evidence="4" type="ORF">EBE87_04355</name>
</gene>